<protein>
    <submittedName>
        <fullName evidence="1">Ubiquitin carboxyl-terminal hydrolase</fullName>
    </submittedName>
</protein>
<proteinExistence type="predicted"/>
<gene>
    <name evidence="1" type="ORF">MML48_1g09305</name>
</gene>
<dbReference type="Proteomes" id="UP001056778">
    <property type="component" value="Chromosome 1"/>
</dbReference>
<organism evidence="1 2">
    <name type="scientific">Holotrichia oblita</name>
    <name type="common">Chafer beetle</name>
    <dbReference type="NCBI Taxonomy" id="644536"/>
    <lineage>
        <taxon>Eukaryota</taxon>
        <taxon>Metazoa</taxon>
        <taxon>Ecdysozoa</taxon>
        <taxon>Arthropoda</taxon>
        <taxon>Hexapoda</taxon>
        <taxon>Insecta</taxon>
        <taxon>Pterygota</taxon>
        <taxon>Neoptera</taxon>
        <taxon>Endopterygota</taxon>
        <taxon>Coleoptera</taxon>
        <taxon>Polyphaga</taxon>
        <taxon>Scarabaeiformia</taxon>
        <taxon>Scarabaeidae</taxon>
        <taxon>Melolonthinae</taxon>
        <taxon>Holotrichia</taxon>
    </lineage>
</organism>
<evidence type="ECO:0000313" key="1">
    <source>
        <dbReference type="EMBL" id="KAI4472214.1"/>
    </source>
</evidence>
<name>A0ACB9TZI7_HOLOL</name>
<dbReference type="EMBL" id="CM043015">
    <property type="protein sequence ID" value="KAI4472214.1"/>
    <property type="molecule type" value="Genomic_DNA"/>
</dbReference>
<evidence type="ECO:0000313" key="2">
    <source>
        <dbReference type="Proteomes" id="UP001056778"/>
    </source>
</evidence>
<reference evidence="1" key="1">
    <citation type="submission" date="2022-04" db="EMBL/GenBank/DDBJ databases">
        <title>Chromosome-scale genome assembly of Holotrichia oblita Faldermann.</title>
        <authorList>
            <person name="Rongchong L."/>
        </authorList>
    </citation>
    <scope>NUCLEOTIDE SEQUENCE</scope>
    <source>
        <strain evidence="1">81SQS9</strain>
    </source>
</reference>
<keyword evidence="1" id="KW-0378">Hydrolase</keyword>
<accession>A0ACB9TZI7</accession>
<comment type="caution">
    <text evidence="1">The sequence shown here is derived from an EMBL/GenBank/DDBJ whole genome shotgun (WGS) entry which is preliminary data.</text>
</comment>
<sequence>MPASTLDPVNAAIRSSLSKTASETNLDVQLAGATKKALLADIEFEAAGSYQTSVLDKLKTKYIVLKTPDTQQTRWPVYNMRDEEDAAGFAAAQHELDPAVPHLQQVARRLPQPDTGTAGGRARVPTLPGRGDGEGVPETFQELRGVRFADEGDDAPQPDTGRLSEVGRPLFGVRSRQHHLPALPGSAVGYQESADVGGGAGRLFLEGEARRRVVSLRVVSEKGQVPATKQFSLERAPMVLCIQLKRFSVSNNKITKHVQFRSGLELTKYARHRTSVPLVYKFVALVTHMGPTVGCGHYTAVAKAPCGNYYQFDDSMVRPISHQAVFSTNAYIMLYELECPPFAQKTQNNGSASATASTTSSSSTSSSSAASASCSPAGKIKANLSSSSNSNNNNSNSSNSLTVHNSKDQPERNKPTPSLSNNNDNNNNNNSGGGGKSQQTVNGSARAPVYGPELPPNLSALVTLSAEAEQNGVVSSSGHDKKANATTTTTEQHQQQVHQRLAGTPSTSTTNDDDHDTRRQPQQQQQHRQNAKHEQRQAILPALIGNRNHRSVRQNGEPVASSSAPSTSSTPASVTTTAVVTCKSSGYSDEGATAATTTSNSPSPTRSCSSSSVSSLSSNVDRGGSSSPKVATTTAAAGAASTRTTTSATKLLVPYDVDDDDDDDDEDEEDGDDGGKNIRRREEVDASEEGANSNGSSSGSSGGGTTTTTTVTATVLASMDEDRVPTKATTPIGRSPRRPIVAPRCRRARKENSLAVVGGGAASQFNSSGTTVSELLKMSHVGYSTPVSSWNGTRATLDKEVNEERREERKRALCDNTDRGRVKHMKTNYSFTSSNPGYNRLQYIIVAACSIGIPQREEQLEPE</sequence>
<keyword evidence="2" id="KW-1185">Reference proteome</keyword>